<dbReference type="EMBL" id="CAVNYO010000035">
    <property type="protein sequence ID" value="CAK5263169.1"/>
    <property type="molecule type" value="Genomic_DNA"/>
</dbReference>
<comment type="caution">
    <text evidence="2">The sequence shown here is derived from an EMBL/GenBank/DDBJ whole genome shotgun (WGS) entry which is preliminary data.</text>
</comment>
<proteinExistence type="predicted"/>
<gene>
    <name evidence="2" type="ORF">MYCIT1_LOCUS22660</name>
    <name evidence="1" type="ORF">MYCIT1_LOCUS2459</name>
</gene>
<organism evidence="2 3">
    <name type="scientific">Mycena citricolor</name>
    <dbReference type="NCBI Taxonomy" id="2018698"/>
    <lineage>
        <taxon>Eukaryota</taxon>
        <taxon>Fungi</taxon>
        <taxon>Dikarya</taxon>
        <taxon>Basidiomycota</taxon>
        <taxon>Agaricomycotina</taxon>
        <taxon>Agaricomycetes</taxon>
        <taxon>Agaricomycetidae</taxon>
        <taxon>Agaricales</taxon>
        <taxon>Marasmiineae</taxon>
        <taxon>Mycenaceae</taxon>
        <taxon>Mycena</taxon>
    </lineage>
</organism>
<protein>
    <submittedName>
        <fullName evidence="2">Uncharacterized protein</fullName>
    </submittedName>
</protein>
<keyword evidence="3" id="KW-1185">Reference proteome</keyword>
<accession>A0AAD2K2B3</accession>
<name>A0AAD2K2B3_9AGAR</name>
<reference evidence="2" key="1">
    <citation type="submission" date="2023-11" db="EMBL/GenBank/DDBJ databases">
        <authorList>
            <person name="De Vega J J."/>
            <person name="De Vega J J."/>
        </authorList>
    </citation>
    <scope>NUCLEOTIDE SEQUENCE</scope>
</reference>
<dbReference type="AlphaFoldDB" id="A0AAD2K2B3"/>
<sequence>MEGGYLPRAAISINRRWEIRIGLGKPVLPLECKQNAISVTGGIDSGTGYGVNSSVAVSCPRCGYSCPSEGISSTDSLYLGSCVASSDTTPSMSFSKEARVVSTRWQSVDSSKCAIAAAELR</sequence>
<evidence type="ECO:0000313" key="1">
    <source>
        <dbReference type="EMBL" id="CAK5263169.1"/>
    </source>
</evidence>
<dbReference type="EMBL" id="CAVNYO010000405">
    <property type="protein sequence ID" value="CAK5275094.1"/>
    <property type="molecule type" value="Genomic_DNA"/>
</dbReference>
<evidence type="ECO:0000313" key="3">
    <source>
        <dbReference type="Proteomes" id="UP001295794"/>
    </source>
</evidence>
<evidence type="ECO:0000313" key="2">
    <source>
        <dbReference type="EMBL" id="CAK5275094.1"/>
    </source>
</evidence>
<dbReference type="Proteomes" id="UP001295794">
    <property type="component" value="Unassembled WGS sequence"/>
</dbReference>